<dbReference type="AlphaFoldDB" id="A0AAD9N8E0"/>
<reference evidence="2" key="1">
    <citation type="journal article" date="2023" name="Mol. Biol. Evol.">
        <title>Third-Generation Sequencing Reveals the Adaptive Role of the Epigenome in Three Deep-Sea Polychaetes.</title>
        <authorList>
            <person name="Perez M."/>
            <person name="Aroh O."/>
            <person name="Sun Y."/>
            <person name="Lan Y."/>
            <person name="Juniper S.K."/>
            <person name="Young C.R."/>
            <person name="Angers B."/>
            <person name="Qian P.Y."/>
        </authorList>
    </citation>
    <scope>NUCLEOTIDE SEQUENCE</scope>
    <source>
        <strain evidence="2">P08H-3</strain>
    </source>
</reference>
<proteinExistence type="predicted"/>
<comment type="caution">
    <text evidence="2">The sequence shown here is derived from an EMBL/GenBank/DDBJ whole genome shotgun (WGS) entry which is preliminary data.</text>
</comment>
<keyword evidence="3" id="KW-1185">Reference proteome</keyword>
<feature type="region of interest" description="Disordered" evidence="1">
    <location>
        <begin position="225"/>
        <end position="244"/>
    </location>
</feature>
<name>A0AAD9N8E0_9ANNE</name>
<evidence type="ECO:0000313" key="3">
    <source>
        <dbReference type="Proteomes" id="UP001208570"/>
    </source>
</evidence>
<gene>
    <name evidence="2" type="ORF">LSH36_181g01001</name>
</gene>
<sequence length="323" mass="35463">MIGEGVLEVCHLPAQWGLLAPTGSLLDANRLPAWLTVHSLLDPIKDGTQQLTIVLVAPEQPTAARQPRETAKRREKGNNMWKQLLHKSVTVRDGPSQYSSYFLSYHGNTTAASCSYELPSDVYSPDGTTIRGQQLTLRLASKRTPGVSDTRTTGPFNSTFEDKYSATDLTDSLDFSSVTDTSHLQVSEGTDHSQQYHTSPRTLLTSVNSIGDHMTRAEQLDTPRILGERPPCIGQEASPPKTNKRQMADAAIPSGQLTGNVADLSTESDATLFMKLPINRCGLITSRRRSHGHNAIGQKLKQFGKQFHSVRKCRSTRVTLAIL</sequence>
<organism evidence="2 3">
    <name type="scientific">Paralvinella palmiformis</name>
    <dbReference type="NCBI Taxonomy" id="53620"/>
    <lineage>
        <taxon>Eukaryota</taxon>
        <taxon>Metazoa</taxon>
        <taxon>Spiralia</taxon>
        <taxon>Lophotrochozoa</taxon>
        <taxon>Annelida</taxon>
        <taxon>Polychaeta</taxon>
        <taxon>Sedentaria</taxon>
        <taxon>Canalipalpata</taxon>
        <taxon>Terebellida</taxon>
        <taxon>Terebelliformia</taxon>
        <taxon>Alvinellidae</taxon>
        <taxon>Paralvinella</taxon>
    </lineage>
</organism>
<evidence type="ECO:0000313" key="2">
    <source>
        <dbReference type="EMBL" id="KAK2157914.1"/>
    </source>
</evidence>
<dbReference type="EMBL" id="JAODUP010000181">
    <property type="protein sequence ID" value="KAK2157914.1"/>
    <property type="molecule type" value="Genomic_DNA"/>
</dbReference>
<evidence type="ECO:0000256" key="1">
    <source>
        <dbReference type="SAM" id="MobiDB-lite"/>
    </source>
</evidence>
<dbReference type="Proteomes" id="UP001208570">
    <property type="component" value="Unassembled WGS sequence"/>
</dbReference>
<accession>A0AAD9N8E0</accession>
<protein>
    <submittedName>
        <fullName evidence="2">Uncharacterized protein</fullName>
    </submittedName>
</protein>